<feature type="transmembrane region" description="Helical" evidence="9">
    <location>
        <begin position="26"/>
        <end position="46"/>
    </location>
</feature>
<dbReference type="PROSITE" id="PS50928">
    <property type="entry name" value="ABC_TM1"/>
    <property type="match status" value="1"/>
</dbReference>
<evidence type="ECO:0000259" key="10">
    <source>
        <dbReference type="PROSITE" id="PS50928"/>
    </source>
</evidence>
<evidence type="ECO:0000256" key="3">
    <source>
        <dbReference type="ARBA" id="ARBA00022475"/>
    </source>
</evidence>
<keyword evidence="3" id="KW-1003">Cell membrane</keyword>
<dbReference type="AlphaFoldDB" id="J1JX09"/>
<dbReference type="PATRIC" id="fig|1094558.3.peg.1810"/>
<comment type="subcellular location">
    <subcellularLocation>
        <location evidence="1 9">Cell membrane</location>
        <topology evidence="1 9">Multi-pass membrane protein</topology>
    </subcellularLocation>
</comment>
<evidence type="ECO:0000256" key="6">
    <source>
        <dbReference type="ARBA" id="ARBA00022927"/>
    </source>
</evidence>
<organism evidence="11 12">
    <name type="scientific">Bartonella tamiae Th239</name>
    <dbReference type="NCBI Taxonomy" id="1094558"/>
    <lineage>
        <taxon>Bacteria</taxon>
        <taxon>Pseudomonadati</taxon>
        <taxon>Pseudomonadota</taxon>
        <taxon>Alphaproteobacteria</taxon>
        <taxon>Hyphomicrobiales</taxon>
        <taxon>Bartonellaceae</taxon>
        <taxon>Bartonella</taxon>
    </lineage>
</organism>
<dbReference type="GO" id="GO:0005886">
    <property type="term" value="C:plasma membrane"/>
    <property type="evidence" value="ECO:0007669"/>
    <property type="project" value="UniProtKB-SubCell"/>
</dbReference>
<evidence type="ECO:0000256" key="8">
    <source>
        <dbReference type="ARBA" id="ARBA00023136"/>
    </source>
</evidence>
<feature type="transmembrane region" description="Helical" evidence="9">
    <location>
        <begin position="251"/>
        <end position="270"/>
    </location>
</feature>
<proteinExistence type="inferred from homology"/>
<evidence type="ECO:0000256" key="7">
    <source>
        <dbReference type="ARBA" id="ARBA00022989"/>
    </source>
</evidence>
<accession>J1JX09</accession>
<evidence type="ECO:0000256" key="1">
    <source>
        <dbReference type="ARBA" id="ARBA00004651"/>
    </source>
</evidence>
<evidence type="ECO:0000256" key="4">
    <source>
        <dbReference type="ARBA" id="ARBA00022692"/>
    </source>
</evidence>
<evidence type="ECO:0000256" key="5">
    <source>
        <dbReference type="ARBA" id="ARBA00022856"/>
    </source>
</evidence>
<reference evidence="11 12" key="1">
    <citation type="submission" date="2012-03" db="EMBL/GenBank/DDBJ databases">
        <title>The Genome Sequence of Bartonella tamiae Th239.</title>
        <authorList>
            <consortium name="The Broad Institute Genome Sequencing Platform"/>
            <consortium name="The Broad Institute Genome Sequencing Center for Infectious Disease"/>
            <person name="Feldgarden M."/>
            <person name="Kirby J."/>
            <person name="Kosoy M."/>
            <person name="Birtles R."/>
            <person name="Probert W.S."/>
            <person name="Chiaraviglio L."/>
            <person name="Young S.K."/>
            <person name="Zeng Q."/>
            <person name="Gargeya S."/>
            <person name="Fitzgerald M."/>
            <person name="Haas B."/>
            <person name="Abouelleil A."/>
            <person name="Alvarado L."/>
            <person name="Arachchi H.M."/>
            <person name="Berlin A."/>
            <person name="Chapman S.B."/>
            <person name="Gearin G."/>
            <person name="Goldberg J."/>
            <person name="Griggs A."/>
            <person name="Gujja S."/>
            <person name="Hansen M."/>
            <person name="Heiman D."/>
            <person name="Howarth C."/>
            <person name="Larimer J."/>
            <person name="Lui A."/>
            <person name="MacDonald P.J.P."/>
            <person name="McCowen C."/>
            <person name="Montmayeur A."/>
            <person name="Murphy C."/>
            <person name="Neiman D."/>
            <person name="Pearson M."/>
            <person name="Priest M."/>
            <person name="Roberts A."/>
            <person name="Saif S."/>
            <person name="Shea T."/>
            <person name="Sisk P."/>
            <person name="Stolte C."/>
            <person name="Sykes S."/>
            <person name="Wortman J."/>
            <person name="Nusbaum C."/>
            <person name="Birren B."/>
        </authorList>
    </citation>
    <scope>NUCLEOTIDE SEQUENCE [LARGE SCALE GENOMIC DNA]</scope>
    <source>
        <strain evidence="11 12">Th239</strain>
    </source>
</reference>
<name>J1JX09_9HYPH</name>
<feature type="transmembrane region" description="Helical" evidence="9">
    <location>
        <begin position="81"/>
        <end position="108"/>
    </location>
</feature>
<comment type="similarity">
    <text evidence="9">Belongs to the binding-protein-dependent transport system permease family.</text>
</comment>
<comment type="caution">
    <text evidence="11">The sequence shown here is derived from an EMBL/GenBank/DDBJ whole genome shotgun (WGS) entry which is preliminary data.</text>
</comment>
<keyword evidence="7 9" id="KW-1133">Transmembrane helix</keyword>
<evidence type="ECO:0000256" key="2">
    <source>
        <dbReference type="ARBA" id="ARBA00022448"/>
    </source>
</evidence>
<keyword evidence="2 9" id="KW-0813">Transport</keyword>
<evidence type="ECO:0000313" key="11">
    <source>
        <dbReference type="EMBL" id="EJF89135.1"/>
    </source>
</evidence>
<feature type="domain" description="ABC transmembrane type-1" evidence="10">
    <location>
        <begin position="85"/>
        <end position="274"/>
    </location>
</feature>
<keyword evidence="5" id="KW-0571">Peptide transport</keyword>
<dbReference type="GO" id="GO:0015031">
    <property type="term" value="P:protein transport"/>
    <property type="evidence" value="ECO:0007669"/>
    <property type="project" value="UniProtKB-KW"/>
</dbReference>
<dbReference type="SUPFAM" id="SSF161098">
    <property type="entry name" value="MetI-like"/>
    <property type="match status" value="1"/>
</dbReference>
<keyword evidence="4 9" id="KW-0812">Transmembrane</keyword>
<dbReference type="Pfam" id="PF00528">
    <property type="entry name" value="BPD_transp_1"/>
    <property type="match status" value="1"/>
</dbReference>
<dbReference type="eggNOG" id="COG1173">
    <property type="taxonomic scope" value="Bacteria"/>
</dbReference>
<dbReference type="PANTHER" id="PTHR43386:SF1">
    <property type="entry name" value="D,D-DIPEPTIDE TRANSPORT SYSTEM PERMEASE PROTEIN DDPC-RELATED"/>
    <property type="match status" value="1"/>
</dbReference>
<dbReference type="HOGENOM" id="CLU_028518_5_2_5"/>
<dbReference type="OrthoDB" id="9766870at2"/>
<evidence type="ECO:0000313" key="12">
    <source>
        <dbReference type="Proteomes" id="UP000008952"/>
    </source>
</evidence>
<dbReference type="InterPro" id="IPR035906">
    <property type="entry name" value="MetI-like_sf"/>
</dbReference>
<dbReference type="Proteomes" id="UP000008952">
    <property type="component" value="Unassembled WGS sequence"/>
</dbReference>
<protein>
    <recommendedName>
        <fullName evidence="10">ABC transmembrane type-1 domain-containing protein</fullName>
    </recommendedName>
</protein>
<keyword evidence="12" id="KW-1185">Reference proteome</keyword>
<dbReference type="InterPro" id="IPR050366">
    <property type="entry name" value="BP-dependent_transpt_permease"/>
</dbReference>
<dbReference type="Gene3D" id="1.10.3720.10">
    <property type="entry name" value="MetI-like"/>
    <property type="match status" value="1"/>
</dbReference>
<dbReference type="RefSeq" id="WP_008040254.1">
    <property type="nucleotide sequence ID" value="NZ_JH725147.1"/>
</dbReference>
<keyword evidence="6" id="KW-0653">Protein transport</keyword>
<evidence type="ECO:0000256" key="9">
    <source>
        <dbReference type="RuleBase" id="RU363032"/>
    </source>
</evidence>
<dbReference type="CDD" id="cd06261">
    <property type="entry name" value="TM_PBP2"/>
    <property type="match status" value="1"/>
</dbReference>
<dbReference type="STRING" id="1094558.ME5_01686"/>
<dbReference type="GO" id="GO:0015833">
    <property type="term" value="P:peptide transport"/>
    <property type="evidence" value="ECO:0007669"/>
    <property type="project" value="UniProtKB-KW"/>
</dbReference>
<dbReference type="InterPro" id="IPR000515">
    <property type="entry name" value="MetI-like"/>
</dbReference>
<dbReference type="PANTHER" id="PTHR43386">
    <property type="entry name" value="OLIGOPEPTIDE TRANSPORT SYSTEM PERMEASE PROTEIN APPC"/>
    <property type="match status" value="1"/>
</dbReference>
<dbReference type="GO" id="GO:0055085">
    <property type="term" value="P:transmembrane transport"/>
    <property type="evidence" value="ECO:0007669"/>
    <property type="project" value="InterPro"/>
</dbReference>
<keyword evidence="8 9" id="KW-0472">Membrane</keyword>
<feature type="transmembrane region" description="Helical" evidence="9">
    <location>
        <begin position="206"/>
        <end position="231"/>
    </location>
</feature>
<sequence length="283" mass="30828">MDRLFETNILKPRIKHFGVVFKKPDLLVCLLVLFLALGFIMMPWVFSAYNPIEEVGPHLSAPSFAHWLGTDELGRDLYSRIVYGAVYSLSGAMAAVIFGFMIGGLLGLFSGFVGGLFDVVVMRFIDMLLSIPSLLLSLSLITLLGSGTLQIAVAVGVPSIAGFTRLSRAEVARIRTADFIEAAFGSGASFFQVLYRHVLPNAFYTLIGYSALQFGHALLQIATLGFLGYSVQPPTPEWGLLIAEGRNYVATAWWLTIMPGLFVIAVVISTNRLSHFITARGAL</sequence>
<dbReference type="EMBL" id="AIMB01000008">
    <property type="protein sequence ID" value="EJF89135.1"/>
    <property type="molecule type" value="Genomic_DNA"/>
</dbReference>
<gene>
    <name evidence="11" type="ORF">ME5_01686</name>
</gene>